<dbReference type="Proteomes" id="UP000236291">
    <property type="component" value="Unassembled WGS sequence"/>
</dbReference>
<evidence type="ECO:0000313" key="3">
    <source>
        <dbReference type="Proteomes" id="UP000236291"/>
    </source>
</evidence>
<dbReference type="EMBL" id="ASHM01121973">
    <property type="protein sequence ID" value="PNX57050.1"/>
    <property type="molecule type" value="Genomic_DNA"/>
</dbReference>
<feature type="compositionally biased region" description="Pro residues" evidence="1">
    <location>
        <begin position="54"/>
        <end position="68"/>
    </location>
</feature>
<dbReference type="AlphaFoldDB" id="A0A2K3JSQ2"/>
<evidence type="ECO:0000313" key="2">
    <source>
        <dbReference type="EMBL" id="PNX57050.1"/>
    </source>
</evidence>
<feature type="compositionally biased region" description="Basic and acidic residues" evidence="1">
    <location>
        <begin position="36"/>
        <end position="45"/>
    </location>
</feature>
<proteinExistence type="predicted"/>
<feature type="region of interest" description="Disordered" evidence="1">
    <location>
        <begin position="1"/>
        <end position="74"/>
    </location>
</feature>
<reference evidence="2 3" key="1">
    <citation type="journal article" date="2014" name="Am. J. Bot.">
        <title>Genome assembly and annotation for red clover (Trifolium pratense; Fabaceae).</title>
        <authorList>
            <person name="Istvanek J."/>
            <person name="Jaros M."/>
            <person name="Krenek A."/>
            <person name="Repkova J."/>
        </authorList>
    </citation>
    <scope>NUCLEOTIDE SEQUENCE [LARGE SCALE GENOMIC DNA]</scope>
    <source>
        <strain evidence="3">cv. Tatra</strain>
        <tissue evidence="2">Young leaves</tissue>
    </source>
</reference>
<accession>A0A2K3JSQ2</accession>
<reference evidence="2 3" key="2">
    <citation type="journal article" date="2017" name="Front. Plant Sci.">
        <title>Gene Classification and Mining of Molecular Markers Useful in Red Clover (Trifolium pratense) Breeding.</title>
        <authorList>
            <person name="Istvanek J."/>
            <person name="Dluhosova J."/>
            <person name="Dluhos P."/>
            <person name="Patkova L."/>
            <person name="Nedelnik J."/>
            <person name="Repkova J."/>
        </authorList>
    </citation>
    <scope>NUCLEOTIDE SEQUENCE [LARGE SCALE GENOMIC DNA]</scope>
    <source>
        <strain evidence="3">cv. Tatra</strain>
        <tissue evidence="2">Young leaves</tissue>
    </source>
</reference>
<name>A0A2K3JSQ2_TRIPR</name>
<protein>
    <submittedName>
        <fullName evidence="2">Uncharacterized protein</fullName>
    </submittedName>
</protein>
<sequence length="74" mass="7858">MPSTAASTPSPTLKQTSLPPCAIWSLPTQTGAQIADTKESHPPRDRSRKKYLTRPPPSSQPAPEPPAPCLTLLG</sequence>
<feature type="compositionally biased region" description="Polar residues" evidence="1">
    <location>
        <begin position="1"/>
        <end position="18"/>
    </location>
</feature>
<evidence type="ECO:0000256" key="1">
    <source>
        <dbReference type="SAM" id="MobiDB-lite"/>
    </source>
</evidence>
<organism evidence="2 3">
    <name type="scientific">Trifolium pratense</name>
    <name type="common">Red clover</name>
    <dbReference type="NCBI Taxonomy" id="57577"/>
    <lineage>
        <taxon>Eukaryota</taxon>
        <taxon>Viridiplantae</taxon>
        <taxon>Streptophyta</taxon>
        <taxon>Embryophyta</taxon>
        <taxon>Tracheophyta</taxon>
        <taxon>Spermatophyta</taxon>
        <taxon>Magnoliopsida</taxon>
        <taxon>eudicotyledons</taxon>
        <taxon>Gunneridae</taxon>
        <taxon>Pentapetalae</taxon>
        <taxon>rosids</taxon>
        <taxon>fabids</taxon>
        <taxon>Fabales</taxon>
        <taxon>Fabaceae</taxon>
        <taxon>Papilionoideae</taxon>
        <taxon>50 kb inversion clade</taxon>
        <taxon>NPAAA clade</taxon>
        <taxon>Hologalegina</taxon>
        <taxon>IRL clade</taxon>
        <taxon>Trifolieae</taxon>
        <taxon>Trifolium</taxon>
    </lineage>
</organism>
<comment type="caution">
    <text evidence="2">The sequence shown here is derived from an EMBL/GenBank/DDBJ whole genome shotgun (WGS) entry which is preliminary data.</text>
</comment>
<gene>
    <name evidence="2" type="ORF">L195_g058502</name>
</gene>